<dbReference type="EMBL" id="JBHSFE010000021">
    <property type="protein sequence ID" value="MFC4611165.1"/>
    <property type="molecule type" value="Genomic_DNA"/>
</dbReference>
<dbReference type="InterPro" id="IPR009061">
    <property type="entry name" value="DNA-bd_dom_put_sf"/>
</dbReference>
<proteinExistence type="predicted"/>
<organism evidence="2 3">
    <name type="scientific">Streptomyces maoxianensis</name>
    <dbReference type="NCBI Taxonomy" id="1459942"/>
    <lineage>
        <taxon>Bacteria</taxon>
        <taxon>Bacillati</taxon>
        <taxon>Actinomycetota</taxon>
        <taxon>Actinomycetes</taxon>
        <taxon>Kitasatosporales</taxon>
        <taxon>Streptomycetaceae</taxon>
        <taxon>Streptomyces</taxon>
    </lineage>
</organism>
<accession>A0ABV9GDN9</accession>
<keyword evidence="3" id="KW-1185">Reference proteome</keyword>
<comment type="caution">
    <text evidence="2">The sequence shown here is derived from an EMBL/GenBank/DDBJ whole genome shotgun (WGS) entry which is preliminary data.</text>
</comment>
<evidence type="ECO:0000313" key="2">
    <source>
        <dbReference type="EMBL" id="MFC4611165.1"/>
    </source>
</evidence>
<dbReference type="Pfam" id="PF12728">
    <property type="entry name" value="HTH_17"/>
    <property type="match status" value="1"/>
</dbReference>
<dbReference type="InterPro" id="IPR041657">
    <property type="entry name" value="HTH_17"/>
</dbReference>
<dbReference type="SUPFAM" id="SSF46955">
    <property type="entry name" value="Putative DNA-binding domain"/>
    <property type="match status" value="1"/>
</dbReference>
<protein>
    <submittedName>
        <fullName evidence="2">Helix-turn-helix domain-containing protein</fullName>
    </submittedName>
</protein>
<dbReference type="RefSeq" id="WP_381199951.1">
    <property type="nucleotide sequence ID" value="NZ_JBHSFE010000021.1"/>
</dbReference>
<evidence type="ECO:0000313" key="3">
    <source>
        <dbReference type="Proteomes" id="UP001595993"/>
    </source>
</evidence>
<sequence>MDNEWLTPLEVAAQLGVHPGTLANWRYMGLGPSYTKRSDHPNAAVRYRQSDVNDYARQTHRSAV</sequence>
<name>A0ABV9GDN9_9ACTN</name>
<feature type="domain" description="Helix-turn-helix" evidence="1">
    <location>
        <begin position="5"/>
        <end position="58"/>
    </location>
</feature>
<gene>
    <name evidence="2" type="ORF">ACFO9E_25725</name>
</gene>
<evidence type="ECO:0000259" key="1">
    <source>
        <dbReference type="Pfam" id="PF12728"/>
    </source>
</evidence>
<dbReference type="Proteomes" id="UP001595993">
    <property type="component" value="Unassembled WGS sequence"/>
</dbReference>
<reference evidence="3" key="1">
    <citation type="journal article" date="2019" name="Int. J. Syst. Evol. Microbiol.">
        <title>The Global Catalogue of Microorganisms (GCM) 10K type strain sequencing project: providing services to taxonomists for standard genome sequencing and annotation.</title>
        <authorList>
            <consortium name="The Broad Institute Genomics Platform"/>
            <consortium name="The Broad Institute Genome Sequencing Center for Infectious Disease"/>
            <person name="Wu L."/>
            <person name="Ma J."/>
        </authorList>
    </citation>
    <scope>NUCLEOTIDE SEQUENCE [LARGE SCALE GENOMIC DNA]</scope>
    <source>
        <strain evidence="3">CGMCC 4.7139</strain>
    </source>
</reference>